<dbReference type="Proteomes" id="UP000886998">
    <property type="component" value="Unassembled WGS sequence"/>
</dbReference>
<name>A0A8X6Y0E7_9ARAC</name>
<keyword evidence="2" id="KW-1185">Reference proteome</keyword>
<dbReference type="AlphaFoldDB" id="A0A8X6Y0E7"/>
<protein>
    <submittedName>
        <fullName evidence="1">Uncharacterized protein</fullName>
    </submittedName>
</protein>
<evidence type="ECO:0000313" key="1">
    <source>
        <dbReference type="EMBL" id="GFY62100.1"/>
    </source>
</evidence>
<dbReference type="EMBL" id="BMAV01014062">
    <property type="protein sequence ID" value="GFY62100.1"/>
    <property type="molecule type" value="Genomic_DNA"/>
</dbReference>
<gene>
    <name evidence="1" type="ORF">TNIN_497721</name>
</gene>
<organism evidence="1 2">
    <name type="scientific">Trichonephila inaurata madagascariensis</name>
    <dbReference type="NCBI Taxonomy" id="2747483"/>
    <lineage>
        <taxon>Eukaryota</taxon>
        <taxon>Metazoa</taxon>
        <taxon>Ecdysozoa</taxon>
        <taxon>Arthropoda</taxon>
        <taxon>Chelicerata</taxon>
        <taxon>Arachnida</taxon>
        <taxon>Araneae</taxon>
        <taxon>Araneomorphae</taxon>
        <taxon>Entelegynae</taxon>
        <taxon>Araneoidea</taxon>
        <taxon>Nephilidae</taxon>
        <taxon>Trichonephila</taxon>
        <taxon>Trichonephila inaurata</taxon>
    </lineage>
</organism>
<sequence>MCCWDSSLTTATSQLGYSEFHFEFSVATHSEFLLEPMSRMESEPSDITNGCHERSRISPEIEGLDIIISHCLELVNLPDTNDKPRDEGYSPILY</sequence>
<proteinExistence type="predicted"/>
<comment type="caution">
    <text evidence="1">The sequence shown here is derived from an EMBL/GenBank/DDBJ whole genome shotgun (WGS) entry which is preliminary data.</text>
</comment>
<reference evidence="1" key="1">
    <citation type="submission" date="2020-08" db="EMBL/GenBank/DDBJ databases">
        <title>Multicomponent nature underlies the extraordinary mechanical properties of spider dragline silk.</title>
        <authorList>
            <person name="Kono N."/>
            <person name="Nakamura H."/>
            <person name="Mori M."/>
            <person name="Yoshida Y."/>
            <person name="Ohtoshi R."/>
            <person name="Malay A.D."/>
            <person name="Moran D.A.P."/>
            <person name="Tomita M."/>
            <person name="Numata K."/>
            <person name="Arakawa K."/>
        </authorList>
    </citation>
    <scope>NUCLEOTIDE SEQUENCE</scope>
</reference>
<evidence type="ECO:0000313" key="2">
    <source>
        <dbReference type="Proteomes" id="UP000886998"/>
    </source>
</evidence>
<accession>A0A8X6Y0E7</accession>